<name>A0AAD5S2U1_9FUNG</name>
<evidence type="ECO:0000313" key="2">
    <source>
        <dbReference type="EMBL" id="KAJ3033936.1"/>
    </source>
</evidence>
<accession>A0AAD5S2U1</accession>
<dbReference type="CDD" id="cd06121">
    <property type="entry name" value="cupin_YML079wp"/>
    <property type="match status" value="1"/>
</dbReference>
<dbReference type="InterPro" id="IPR009327">
    <property type="entry name" value="Cupin_DUF985"/>
</dbReference>
<reference evidence="2" key="1">
    <citation type="submission" date="2020-05" db="EMBL/GenBank/DDBJ databases">
        <title>Phylogenomic resolution of chytrid fungi.</title>
        <authorList>
            <person name="Stajich J.E."/>
            <person name="Amses K."/>
            <person name="Simmons R."/>
            <person name="Seto K."/>
            <person name="Myers J."/>
            <person name="Bonds A."/>
            <person name="Quandt C.A."/>
            <person name="Barry K."/>
            <person name="Liu P."/>
            <person name="Grigoriev I."/>
            <person name="Longcore J.E."/>
            <person name="James T.Y."/>
        </authorList>
    </citation>
    <scope>NUCLEOTIDE SEQUENCE</scope>
    <source>
        <strain evidence="2">JEL0318</strain>
    </source>
</reference>
<dbReference type="EMBL" id="JADGJD010002224">
    <property type="protein sequence ID" value="KAJ3033936.1"/>
    <property type="molecule type" value="Genomic_DNA"/>
</dbReference>
<dbReference type="PANTHER" id="PTHR33387:SF3">
    <property type="entry name" value="DUF985 DOMAIN-CONTAINING PROTEIN"/>
    <property type="match status" value="1"/>
</dbReference>
<dbReference type="InterPro" id="IPR011051">
    <property type="entry name" value="RmlC_Cupin_sf"/>
</dbReference>
<dbReference type="Proteomes" id="UP001212841">
    <property type="component" value="Unassembled WGS sequence"/>
</dbReference>
<keyword evidence="3" id="KW-1185">Reference proteome</keyword>
<gene>
    <name evidence="2" type="ORF">HK097_004675</name>
</gene>
<dbReference type="PANTHER" id="PTHR33387">
    <property type="entry name" value="RMLC-LIKE JELLY ROLL FOLD PROTEIN"/>
    <property type="match status" value="1"/>
</dbReference>
<protein>
    <recommendedName>
        <fullName evidence="1">DUF985 domain-containing protein</fullName>
    </recommendedName>
</protein>
<comment type="caution">
    <text evidence="2">The sequence shown here is derived from an EMBL/GenBank/DDBJ whole genome shotgun (WGS) entry which is preliminary data.</text>
</comment>
<evidence type="ECO:0000259" key="1">
    <source>
        <dbReference type="Pfam" id="PF06172"/>
    </source>
</evidence>
<dbReference type="Pfam" id="PF06172">
    <property type="entry name" value="Cupin_5"/>
    <property type="match status" value="1"/>
</dbReference>
<dbReference type="AlphaFoldDB" id="A0AAD5S2U1"/>
<sequence length="173" mass="19169">MRKSDIVKHFDLKPHPEGGFYTETYRDTLNIPAEALANTGHGGTRVASTAIMFLLDKGAVSRLHRLKSDEIFHLYPSTSSTTLLSFDLSTNTAQKITLGPKILAGETVQHLFKRNTWFGAYSNAESDEDYTLIGCTVAPGFDFQDFEMIDGEGAEELVGRFPEFEEEIGKLSA</sequence>
<proteinExistence type="predicted"/>
<dbReference type="InterPro" id="IPR014710">
    <property type="entry name" value="RmlC-like_jellyroll"/>
</dbReference>
<dbReference type="InterPro" id="IPR039935">
    <property type="entry name" value="YML079W-like"/>
</dbReference>
<dbReference type="Gene3D" id="2.60.120.10">
    <property type="entry name" value="Jelly Rolls"/>
    <property type="match status" value="1"/>
</dbReference>
<feature type="domain" description="DUF985" evidence="1">
    <location>
        <begin position="5"/>
        <end position="148"/>
    </location>
</feature>
<evidence type="ECO:0000313" key="3">
    <source>
        <dbReference type="Proteomes" id="UP001212841"/>
    </source>
</evidence>
<organism evidence="2 3">
    <name type="scientific">Rhizophlyctis rosea</name>
    <dbReference type="NCBI Taxonomy" id="64517"/>
    <lineage>
        <taxon>Eukaryota</taxon>
        <taxon>Fungi</taxon>
        <taxon>Fungi incertae sedis</taxon>
        <taxon>Chytridiomycota</taxon>
        <taxon>Chytridiomycota incertae sedis</taxon>
        <taxon>Chytridiomycetes</taxon>
        <taxon>Rhizophlyctidales</taxon>
        <taxon>Rhizophlyctidaceae</taxon>
        <taxon>Rhizophlyctis</taxon>
    </lineage>
</organism>
<dbReference type="SUPFAM" id="SSF51182">
    <property type="entry name" value="RmlC-like cupins"/>
    <property type="match status" value="1"/>
</dbReference>